<reference evidence="1 2" key="1">
    <citation type="submission" date="2024-02" db="EMBL/GenBank/DDBJ databases">
        <title>Genome and pathogenicity analysis of Helicobacter mastomyrinus isolated from mice.</title>
        <authorList>
            <person name="Zhu L."/>
        </authorList>
    </citation>
    <scope>NUCLEOTIDE SEQUENCE [LARGE SCALE GENOMIC DNA]</scope>
    <source>
        <strain evidence="1 2">Hm-17</strain>
    </source>
</reference>
<dbReference type="InterPro" id="IPR036514">
    <property type="entry name" value="SGNH_hydro_sf"/>
</dbReference>
<dbReference type="GO" id="GO:0016787">
    <property type="term" value="F:hydrolase activity"/>
    <property type="evidence" value="ECO:0007669"/>
    <property type="project" value="UniProtKB-KW"/>
</dbReference>
<dbReference type="SUPFAM" id="SSF52266">
    <property type="entry name" value="SGNH hydrolase"/>
    <property type="match status" value="1"/>
</dbReference>
<dbReference type="Gene3D" id="3.40.50.1110">
    <property type="entry name" value="SGNH hydrolase"/>
    <property type="match status" value="1"/>
</dbReference>
<dbReference type="EMBL" id="CP145316">
    <property type="protein sequence ID" value="XAM18005.1"/>
    <property type="molecule type" value="Genomic_DNA"/>
</dbReference>
<gene>
    <name evidence="1" type="ORF">V3I05_10015</name>
</gene>
<protein>
    <submittedName>
        <fullName evidence="1">SGNH/GDSL hydrolase family protein</fullName>
    </submittedName>
</protein>
<dbReference type="RefSeq" id="WP_343353518.1">
    <property type="nucleotide sequence ID" value="NZ_CP145316.1"/>
</dbReference>
<sequence length="215" mass="25174">MKHHIKTLTIITDSLSLSRDCTPIESTWVDRFMQTMGGGAKIYFFPQRGRHTKDIILQKQDLLTYQKADIVIIQVGVVDACRRIIKRGWERILLTLPITRYLYKIISKRLMFHLTSLYEFHYVSPTCFKENIYHIAPPGKKLIEKVYNIQEDINHYNAILEECSLEKHFTIAQAFKDCDKNHITIADGHHLSRYGHSLVLNCLVKILKSRAFERI</sequence>
<keyword evidence="1" id="KW-0378">Hydrolase</keyword>
<keyword evidence="2" id="KW-1185">Reference proteome</keyword>
<evidence type="ECO:0000313" key="1">
    <source>
        <dbReference type="EMBL" id="XAM18005.1"/>
    </source>
</evidence>
<organism evidence="1 2">
    <name type="scientific">Helicobacter mastomyrinus</name>
    <dbReference type="NCBI Taxonomy" id="287948"/>
    <lineage>
        <taxon>Bacteria</taxon>
        <taxon>Pseudomonadati</taxon>
        <taxon>Campylobacterota</taxon>
        <taxon>Epsilonproteobacteria</taxon>
        <taxon>Campylobacterales</taxon>
        <taxon>Helicobacteraceae</taxon>
        <taxon>Helicobacter</taxon>
    </lineage>
</organism>
<name>A0ABZ3F6H9_9HELI</name>
<accession>A0ABZ3F6H9</accession>
<dbReference type="Proteomes" id="UP001434737">
    <property type="component" value="Chromosome"/>
</dbReference>
<proteinExistence type="predicted"/>
<evidence type="ECO:0000313" key="2">
    <source>
        <dbReference type="Proteomes" id="UP001434737"/>
    </source>
</evidence>